<evidence type="ECO:0000256" key="9">
    <source>
        <dbReference type="ARBA" id="ARBA00023306"/>
    </source>
</evidence>
<evidence type="ECO:0000256" key="8">
    <source>
        <dbReference type="ARBA" id="ARBA00023235"/>
    </source>
</evidence>
<dbReference type="GO" id="GO:0003755">
    <property type="term" value="F:peptidyl-prolyl cis-trans isomerase activity"/>
    <property type="evidence" value="ECO:0007669"/>
    <property type="project" value="UniProtKB-EC"/>
</dbReference>
<dbReference type="EMBL" id="JBDKXB010000019">
    <property type="protein sequence ID" value="MEY6433319.1"/>
    <property type="molecule type" value="Genomic_DNA"/>
</dbReference>
<comment type="subcellular location">
    <subcellularLocation>
        <location evidence="11">Cytoplasm</location>
    </subcellularLocation>
    <text evidence="11">About half TF is bound to the ribosome near the polypeptide exit tunnel while the other half is free in the cytoplasm.</text>
</comment>
<dbReference type="PIRSF" id="PIRSF003095">
    <property type="entry name" value="Trigger_factor"/>
    <property type="match status" value="1"/>
</dbReference>
<comment type="caution">
    <text evidence="15">The sequence shown here is derived from an EMBL/GenBank/DDBJ whole genome shotgun (WGS) entry which is preliminary data.</text>
</comment>
<evidence type="ECO:0000256" key="2">
    <source>
        <dbReference type="ARBA" id="ARBA00005464"/>
    </source>
</evidence>
<dbReference type="SUPFAM" id="SSF54534">
    <property type="entry name" value="FKBP-like"/>
    <property type="match status" value="1"/>
</dbReference>
<evidence type="ECO:0000256" key="11">
    <source>
        <dbReference type="HAMAP-Rule" id="MF_00303"/>
    </source>
</evidence>
<comment type="similarity">
    <text evidence="2 11 13">Belongs to the FKBP-type PPIase family. Tig subfamily.</text>
</comment>
<dbReference type="PROSITE" id="PS50059">
    <property type="entry name" value="FKBP_PPIASE"/>
    <property type="match status" value="1"/>
</dbReference>
<dbReference type="InterPro" id="IPR037041">
    <property type="entry name" value="Trigger_fac_C_sf"/>
</dbReference>
<dbReference type="Pfam" id="PF05698">
    <property type="entry name" value="Trigger_C"/>
    <property type="match status" value="1"/>
</dbReference>
<reference evidence="15 16" key="1">
    <citation type="submission" date="2024-05" db="EMBL/GenBank/DDBJ databases">
        <title>Genome Sequence and Characterization of the New Strain Purple Sulfur Bacterium of Genus Thioalkalicoccus.</title>
        <authorList>
            <person name="Bryantseva I.A."/>
            <person name="Kyndt J.A."/>
            <person name="Imhoff J.F."/>
        </authorList>
    </citation>
    <scope>NUCLEOTIDE SEQUENCE [LARGE SCALE GENOMIC DNA]</scope>
    <source>
        <strain evidence="15 16">Um2</strain>
    </source>
</reference>
<dbReference type="InterPro" id="IPR008880">
    <property type="entry name" value="Trigger_fac_C"/>
</dbReference>
<gene>
    <name evidence="11 15" type="primary">tig</name>
    <name evidence="15" type="ORF">ABC977_13000</name>
</gene>
<keyword evidence="5 11" id="KW-0132">Cell division</keyword>
<evidence type="ECO:0000313" key="15">
    <source>
        <dbReference type="EMBL" id="MEY6433319.1"/>
    </source>
</evidence>
<dbReference type="Pfam" id="PF05697">
    <property type="entry name" value="Trigger_N"/>
    <property type="match status" value="1"/>
</dbReference>
<dbReference type="Gene3D" id="3.30.70.1050">
    <property type="entry name" value="Trigger factor ribosome-binding domain"/>
    <property type="match status" value="1"/>
</dbReference>
<sequence length="430" mass="48360">MMQVSVEAGDGLERRIRVALPADQIEVELDKRLKDMARTTRLAGFRPGKVPLKLIRQRYQEPVRREIIAEMVPGSFSEAIAQQALNPAGFPAIEPLIDVDAGEYGYTATFEIMPQFELVDLSGKTVERPNVDLTDDDRARVVERLREQRRTWRPVERAAQSGDRLTVDYRGEVDGGSFDGGEGADVLIDLGSRRSLPGLEDALIGAVAGEQKTVDLTIPDDHQNTAIQGRTVRFAVDVKEVGEPVLPEVDADFVRVFGIEDGDLERFERDIRVNMERELRQRTTSRIKEQVWNLLLEANPIPVPGALVRDEIKALKEQTTRDMKLGKSLELPDDLFEASARRRVTLGLLMREIVKKNNLQVDSARVRTAVEEIAASYESPDEVVRYYYADPKHLAPVESLVMEEQIVDWLLTSARVEDKAMSFQELVAAT</sequence>
<dbReference type="InterPro" id="IPR036611">
    <property type="entry name" value="Trigger_fac_ribosome-bd_sf"/>
</dbReference>
<keyword evidence="6 11" id="KW-0697">Rotamase</keyword>
<evidence type="ECO:0000256" key="4">
    <source>
        <dbReference type="ARBA" id="ARBA00016902"/>
    </source>
</evidence>
<dbReference type="Pfam" id="PF00254">
    <property type="entry name" value="FKBP_C"/>
    <property type="match status" value="1"/>
</dbReference>
<comment type="catalytic activity">
    <reaction evidence="1 11 12">
        <text>[protein]-peptidylproline (omega=180) = [protein]-peptidylproline (omega=0)</text>
        <dbReference type="Rhea" id="RHEA:16237"/>
        <dbReference type="Rhea" id="RHEA-COMP:10747"/>
        <dbReference type="Rhea" id="RHEA-COMP:10748"/>
        <dbReference type="ChEBI" id="CHEBI:83833"/>
        <dbReference type="ChEBI" id="CHEBI:83834"/>
        <dbReference type="EC" id="5.2.1.8"/>
    </reaction>
</comment>
<keyword evidence="11" id="KW-0963">Cytoplasm</keyword>
<dbReference type="PANTHER" id="PTHR30560:SF3">
    <property type="entry name" value="TRIGGER FACTOR-LIKE PROTEIN TIG, CHLOROPLASTIC"/>
    <property type="match status" value="1"/>
</dbReference>
<evidence type="ECO:0000256" key="1">
    <source>
        <dbReference type="ARBA" id="ARBA00000971"/>
    </source>
</evidence>
<evidence type="ECO:0000259" key="14">
    <source>
        <dbReference type="PROSITE" id="PS50059"/>
    </source>
</evidence>
<evidence type="ECO:0000256" key="3">
    <source>
        <dbReference type="ARBA" id="ARBA00013194"/>
    </source>
</evidence>
<dbReference type="InterPro" id="IPR008881">
    <property type="entry name" value="Trigger_fac_ribosome-bd_bac"/>
</dbReference>
<keyword evidence="7 11" id="KW-0143">Chaperone</keyword>
<dbReference type="InterPro" id="IPR005215">
    <property type="entry name" value="Trig_fac"/>
</dbReference>
<evidence type="ECO:0000256" key="12">
    <source>
        <dbReference type="PROSITE-ProRule" id="PRU00277"/>
    </source>
</evidence>
<dbReference type="InterPro" id="IPR046357">
    <property type="entry name" value="PPIase_dom_sf"/>
</dbReference>
<name>A0ABV4BFL6_9GAMM</name>
<dbReference type="HAMAP" id="MF_00303">
    <property type="entry name" value="Trigger_factor_Tig"/>
    <property type="match status" value="1"/>
</dbReference>
<keyword evidence="8 11" id="KW-0413">Isomerase</keyword>
<dbReference type="EC" id="5.2.1.8" evidence="3 11"/>
<dbReference type="SUPFAM" id="SSF109998">
    <property type="entry name" value="Triger factor/SurA peptide-binding domain-like"/>
    <property type="match status" value="1"/>
</dbReference>
<evidence type="ECO:0000313" key="16">
    <source>
        <dbReference type="Proteomes" id="UP001564408"/>
    </source>
</evidence>
<dbReference type="Gene3D" id="3.10.50.40">
    <property type="match status" value="1"/>
</dbReference>
<dbReference type="NCBIfam" id="TIGR00115">
    <property type="entry name" value="tig"/>
    <property type="match status" value="1"/>
</dbReference>
<dbReference type="InterPro" id="IPR001179">
    <property type="entry name" value="PPIase_FKBP_dom"/>
</dbReference>
<evidence type="ECO:0000256" key="13">
    <source>
        <dbReference type="RuleBase" id="RU003914"/>
    </source>
</evidence>
<dbReference type="PANTHER" id="PTHR30560">
    <property type="entry name" value="TRIGGER FACTOR CHAPERONE AND PEPTIDYL-PROLYL CIS/TRANS ISOMERASE"/>
    <property type="match status" value="1"/>
</dbReference>
<comment type="domain">
    <text evidence="11">Consists of 3 domains; the N-terminus binds the ribosome, the middle domain has PPIase activity, while the C-terminus has intrinsic chaperone activity on its own.</text>
</comment>
<evidence type="ECO:0000256" key="5">
    <source>
        <dbReference type="ARBA" id="ARBA00022618"/>
    </source>
</evidence>
<organism evidence="15 16">
    <name type="scientific">Thioalkalicoccus limnaeus</name>
    <dbReference type="NCBI Taxonomy" id="120681"/>
    <lineage>
        <taxon>Bacteria</taxon>
        <taxon>Pseudomonadati</taxon>
        <taxon>Pseudomonadota</taxon>
        <taxon>Gammaproteobacteria</taxon>
        <taxon>Chromatiales</taxon>
        <taxon>Chromatiaceae</taxon>
        <taxon>Thioalkalicoccus</taxon>
    </lineage>
</organism>
<keyword evidence="9 11" id="KW-0131">Cell cycle</keyword>
<proteinExistence type="inferred from homology"/>
<dbReference type="Proteomes" id="UP001564408">
    <property type="component" value="Unassembled WGS sequence"/>
</dbReference>
<evidence type="ECO:0000256" key="10">
    <source>
        <dbReference type="ARBA" id="ARBA00029986"/>
    </source>
</evidence>
<dbReference type="RefSeq" id="WP_369667704.1">
    <property type="nucleotide sequence ID" value="NZ_JBDKXB010000019.1"/>
</dbReference>
<feature type="domain" description="PPIase FKBP-type" evidence="14">
    <location>
        <begin position="162"/>
        <end position="216"/>
    </location>
</feature>
<dbReference type="Gene3D" id="1.10.3120.10">
    <property type="entry name" value="Trigger factor, C-terminal domain"/>
    <property type="match status" value="1"/>
</dbReference>
<dbReference type="InterPro" id="IPR027304">
    <property type="entry name" value="Trigger_fact/SurA_dom_sf"/>
</dbReference>
<keyword evidence="16" id="KW-1185">Reference proteome</keyword>
<comment type="function">
    <text evidence="11">Involved in protein export. Acts as a chaperone by maintaining the newly synthesized protein in an open conformation. Functions as a peptidyl-prolyl cis-trans isomerase.</text>
</comment>
<dbReference type="SUPFAM" id="SSF102735">
    <property type="entry name" value="Trigger factor ribosome-binding domain"/>
    <property type="match status" value="1"/>
</dbReference>
<evidence type="ECO:0000256" key="7">
    <source>
        <dbReference type="ARBA" id="ARBA00023186"/>
    </source>
</evidence>
<protein>
    <recommendedName>
        <fullName evidence="4 11">Trigger factor</fullName>
        <shortName evidence="11">TF</shortName>
        <ecNumber evidence="3 11">5.2.1.8</ecNumber>
    </recommendedName>
    <alternativeName>
        <fullName evidence="10 11">PPIase</fullName>
    </alternativeName>
</protein>
<evidence type="ECO:0000256" key="6">
    <source>
        <dbReference type="ARBA" id="ARBA00023110"/>
    </source>
</evidence>
<accession>A0ABV4BFL6</accession>